<dbReference type="InterPro" id="IPR011711">
    <property type="entry name" value="GntR_C"/>
</dbReference>
<evidence type="ECO:0000256" key="1">
    <source>
        <dbReference type="ARBA" id="ARBA00023015"/>
    </source>
</evidence>
<dbReference type="Pfam" id="PF00392">
    <property type="entry name" value="GntR"/>
    <property type="match status" value="1"/>
</dbReference>
<dbReference type="SUPFAM" id="SSF48008">
    <property type="entry name" value="GntR ligand-binding domain-like"/>
    <property type="match status" value="1"/>
</dbReference>
<keyword evidence="6" id="KW-1185">Reference proteome</keyword>
<dbReference type="CDD" id="cd07377">
    <property type="entry name" value="WHTH_GntR"/>
    <property type="match status" value="1"/>
</dbReference>
<dbReference type="SMART" id="SM00345">
    <property type="entry name" value="HTH_GNTR"/>
    <property type="match status" value="1"/>
</dbReference>
<keyword evidence="3" id="KW-0804">Transcription</keyword>
<dbReference type="EMBL" id="BNJK01000002">
    <property type="protein sequence ID" value="GHO98511.1"/>
    <property type="molecule type" value="Genomic_DNA"/>
</dbReference>
<evidence type="ECO:0000313" key="5">
    <source>
        <dbReference type="EMBL" id="GHO98511.1"/>
    </source>
</evidence>
<organism evidence="5 6">
    <name type="scientific">Reticulibacter mediterranei</name>
    <dbReference type="NCBI Taxonomy" id="2778369"/>
    <lineage>
        <taxon>Bacteria</taxon>
        <taxon>Bacillati</taxon>
        <taxon>Chloroflexota</taxon>
        <taxon>Ktedonobacteria</taxon>
        <taxon>Ktedonobacterales</taxon>
        <taxon>Reticulibacteraceae</taxon>
        <taxon>Reticulibacter</taxon>
    </lineage>
</organism>
<comment type="caution">
    <text evidence="5">The sequence shown here is derived from an EMBL/GenBank/DDBJ whole genome shotgun (WGS) entry which is preliminary data.</text>
</comment>
<keyword evidence="1" id="KW-0805">Transcription regulation</keyword>
<dbReference type="Gene3D" id="1.10.10.10">
    <property type="entry name" value="Winged helix-like DNA-binding domain superfamily/Winged helix DNA-binding domain"/>
    <property type="match status" value="1"/>
</dbReference>
<dbReference type="Gene3D" id="1.20.120.530">
    <property type="entry name" value="GntR ligand-binding domain-like"/>
    <property type="match status" value="1"/>
</dbReference>
<protein>
    <submittedName>
        <fullName evidence="5">GntR family transcriptional regulator</fullName>
    </submittedName>
</protein>
<feature type="domain" description="HTH gntR-type" evidence="4">
    <location>
        <begin position="20"/>
        <end position="87"/>
    </location>
</feature>
<accession>A0A8J3J0B5</accession>
<dbReference type="GO" id="GO:0003677">
    <property type="term" value="F:DNA binding"/>
    <property type="evidence" value="ECO:0007669"/>
    <property type="project" value="UniProtKB-KW"/>
</dbReference>
<dbReference type="InterPro" id="IPR008920">
    <property type="entry name" value="TF_FadR/GntR_C"/>
</dbReference>
<proteinExistence type="predicted"/>
<dbReference type="SUPFAM" id="SSF46785">
    <property type="entry name" value="Winged helix' DNA-binding domain"/>
    <property type="match status" value="1"/>
</dbReference>
<dbReference type="Pfam" id="PF07729">
    <property type="entry name" value="FCD"/>
    <property type="match status" value="1"/>
</dbReference>
<dbReference type="InterPro" id="IPR000524">
    <property type="entry name" value="Tscrpt_reg_HTH_GntR"/>
</dbReference>
<dbReference type="AlphaFoldDB" id="A0A8J3J0B5"/>
<dbReference type="SMART" id="SM00895">
    <property type="entry name" value="FCD"/>
    <property type="match status" value="1"/>
</dbReference>
<name>A0A8J3J0B5_9CHLR</name>
<evidence type="ECO:0000256" key="2">
    <source>
        <dbReference type="ARBA" id="ARBA00023125"/>
    </source>
</evidence>
<evidence type="ECO:0000256" key="3">
    <source>
        <dbReference type="ARBA" id="ARBA00023163"/>
    </source>
</evidence>
<dbReference type="RefSeq" id="WP_220209242.1">
    <property type="nucleotide sequence ID" value="NZ_BNJK01000002.1"/>
</dbReference>
<dbReference type="InterPro" id="IPR036390">
    <property type="entry name" value="WH_DNA-bd_sf"/>
</dbReference>
<dbReference type="PROSITE" id="PS50949">
    <property type="entry name" value="HTH_GNTR"/>
    <property type="match status" value="1"/>
</dbReference>
<evidence type="ECO:0000259" key="4">
    <source>
        <dbReference type="PROSITE" id="PS50949"/>
    </source>
</evidence>
<dbReference type="Proteomes" id="UP000597444">
    <property type="component" value="Unassembled WGS sequence"/>
</dbReference>
<dbReference type="PANTHER" id="PTHR43537">
    <property type="entry name" value="TRANSCRIPTIONAL REGULATOR, GNTR FAMILY"/>
    <property type="match status" value="1"/>
</dbReference>
<reference evidence="5" key="1">
    <citation type="submission" date="2020-10" db="EMBL/GenBank/DDBJ databases">
        <title>Taxonomic study of unclassified bacteria belonging to the class Ktedonobacteria.</title>
        <authorList>
            <person name="Yabe S."/>
            <person name="Wang C.M."/>
            <person name="Zheng Y."/>
            <person name="Sakai Y."/>
            <person name="Cavaletti L."/>
            <person name="Monciardini P."/>
            <person name="Donadio S."/>
        </authorList>
    </citation>
    <scope>NUCLEOTIDE SEQUENCE</scope>
    <source>
        <strain evidence="5">ID150040</strain>
    </source>
</reference>
<evidence type="ECO:0000313" key="6">
    <source>
        <dbReference type="Proteomes" id="UP000597444"/>
    </source>
</evidence>
<sequence length="243" mass="26398">MSSSLSTSGATPFTIAHIAAPVRSQVEQQLRQAITSGHFLPGDRLIERELCAQLGVSRTSLREALRQLESDGLVTNIPHKGMVVASMTPQEAQEVYQLRAVVEGLAGRLFAEQATDELRTHLSTAMHEIEAALQEGILEDLVVAKDRFYQILLSGCGNRRATIFLQSLHDRIASLRRLTLAQPGRAQESVVEMHRILEAILARDGQAACRACITHVEQAQACAALLLTQAGRGGKSQGKNKTS</sequence>
<dbReference type="InterPro" id="IPR036388">
    <property type="entry name" value="WH-like_DNA-bd_sf"/>
</dbReference>
<dbReference type="PANTHER" id="PTHR43537:SF24">
    <property type="entry name" value="GLUCONATE OPERON TRANSCRIPTIONAL REPRESSOR"/>
    <property type="match status" value="1"/>
</dbReference>
<dbReference type="GO" id="GO:0003700">
    <property type="term" value="F:DNA-binding transcription factor activity"/>
    <property type="evidence" value="ECO:0007669"/>
    <property type="project" value="InterPro"/>
</dbReference>
<dbReference type="PRINTS" id="PR00035">
    <property type="entry name" value="HTHGNTR"/>
</dbReference>
<gene>
    <name evidence="5" type="ORF">KSF_085590</name>
</gene>
<keyword evidence="2" id="KW-0238">DNA-binding</keyword>